<feature type="compositionally biased region" description="Polar residues" evidence="1">
    <location>
        <begin position="56"/>
        <end position="70"/>
    </location>
</feature>
<evidence type="ECO:0000256" key="1">
    <source>
        <dbReference type="SAM" id="MobiDB-lite"/>
    </source>
</evidence>
<feature type="region of interest" description="Disordered" evidence="1">
    <location>
        <begin position="15"/>
        <end position="211"/>
    </location>
</feature>
<dbReference type="EMBL" id="KQ085890">
    <property type="protein sequence ID" value="KLO18967.1"/>
    <property type="molecule type" value="Genomic_DNA"/>
</dbReference>
<feature type="compositionally biased region" description="Polar residues" evidence="1">
    <location>
        <begin position="130"/>
        <end position="142"/>
    </location>
</feature>
<evidence type="ECO:0000313" key="2">
    <source>
        <dbReference type="EMBL" id="KLO18967.1"/>
    </source>
</evidence>
<feature type="compositionally biased region" description="Low complexity" evidence="1">
    <location>
        <begin position="168"/>
        <end position="179"/>
    </location>
</feature>
<dbReference type="Proteomes" id="UP000053477">
    <property type="component" value="Unassembled WGS sequence"/>
</dbReference>
<dbReference type="AlphaFoldDB" id="A0A0H2S4E0"/>
<protein>
    <submittedName>
        <fullName evidence="2">Uncharacterized protein</fullName>
    </submittedName>
</protein>
<accession>A0A0H2S4E0</accession>
<reference evidence="2 3" key="1">
    <citation type="submission" date="2015-04" db="EMBL/GenBank/DDBJ databases">
        <title>Complete genome sequence of Schizopora paradoxa KUC8140, a cosmopolitan wood degrader in East Asia.</title>
        <authorList>
            <consortium name="DOE Joint Genome Institute"/>
            <person name="Min B."/>
            <person name="Park H."/>
            <person name="Jang Y."/>
            <person name="Kim J.-J."/>
            <person name="Kim K.H."/>
            <person name="Pangilinan J."/>
            <person name="Lipzen A."/>
            <person name="Riley R."/>
            <person name="Grigoriev I.V."/>
            <person name="Spatafora J.W."/>
            <person name="Choi I.-G."/>
        </authorList>
    </citation>
    <scope>NUCLEOTIDE SEQUENCE [LARGE SCALE GENOMIC DNA]</scope>
    <source>
        <strain evidence="2 3">KUC8140</strain>
    </source>
</reference>
<organism evidence="2 3">
    <name type="scientific">Schizopora paradoxa</name>
    <dbReference type="NCBI Taxonomy" id="27342"/>
    <lineage>
        <taxon>Eukaryota</taxon>
        <taxon>Fungi</taxon>
        <taxon>Dikarya</taxon>
        <taxon>Basidiomycota</taxon>
        <taxon>Agaricomycotina</taxon>
        <taxon>Agaricomycetes</taxon>
        <taxon>Hymenochaetales</taxon>
        <taxon>Schizoporaceae</taxon>
        <taxon>Schizopora</taxon>
    </lineage>
</organism>
<feature type="compositionally biased region" description="Low complexity" evidence="1">
    <location>
        <begin position="79"/>
        <end position="92"/>
    </location>
</feature>
<gene>
    <name evidence="2" type="ORF">SCHPADRAFT_885846</name>
</gene>
<name>A0A0H2S4E0_9AGAM</name>
<keyword evidence="3" id="KW-1185">Reference proteome</keyword>
<proteinExistence type="predicted"/>
<evidence type="ECO:0000313" key="3">
    <source>
        <dbReference type="Proteomes" id="UP000053477"/>
    </source>
</evidence>
<dbReference type="InParanoid" id="A0A0H2S4E0"/>
<sequence>MSSKIYYFDVVHRTSRKPPMANPHRIAVTENSPDRPRQGTFPVKTQPEAQPPGGSNIVSPTPRRAQTNVPTRIIISPENSTSVNTSSCSDSSPVRGSPNRMSSPPPTRGRCPDRGPPNQGVTHAGHRAGGQQNTTFQSSIYRSPSRDYLSADSQQSSPSRGGYLSADSPRLSPTRSSTPADFDKILCENLGVSPRDTPLPSREPSPSSFPLSDDPYQFVTVTAFENLHAQLIKVQKKYGAYKRDMEVVWDTVPEEFEVADGVHGTSSDPSNIDIDELVEKLTEATSLEESIAAELPLDVKRALVIAQSICLRRCLEILRNVLVKHMKISFGPFAKKSGYCFKTFKLHSFLQRANRRTHDRMMVLEVWSSPWDVVLTPEFITWLLSVDNELQEHSNKSAHPESKEELLDSLKKYITGNELTNELEAKVTAIKAVMPSAINLEKSNVDASKNK</sequence>